<evidence type="ECO:0000313" key="1">
    <source>
        <dbReference type="EMBL" id="MDY0410252.1"/>
    </source>
</evidence>
<proteinExistence type="predicted"/>
<dbReference type="PANTHER" id="PTHR37804:SF1">
    <property type="entry name" value="CDAA REGULATORY PROTEIN CDAR"/>
    <property type="match status" value="1"/>
</dbReference>
<dbReference type="Proteomes" id="UP001275315">
    <property type="component" value="Unassembled WGS sequence"/>
</dbReference>
<name>A0ABU5CV43_9BACI</name>
<dbReference type="RefSeq" id="WP_320381124.1">
    <property type="nucleotide sequence ID" value="NZ_JAWDIQ010000003.1"/>
</dbReference>
<protein>
    <submittedName>
        <fullName evidence="1">CdaR family protein</fullName>
    </submittedName>
</protein>
<gene>
    <name evidence="1" type="ORF">RWD45_19000</name>
</gene>
<comment type="caution">
    <text evidence="1">The sequence shown here is derived from an EMBL/GenBank/DDBJ whole genome shotgun (WGS) entry which is preliminary data.</text>
</comment>
<dbReference type="Gene3D" id="2.170.120.30">
    <property type="match status" value="1"/>
</dbReference>
<sequence length="175" mass="19382">MPVKVETKGKLPDGLTLEDMDVNVKEVEIFGTSTALDDIKEIKTEVIDLSKVNKTGTIEAKLDIPKGIIIPETSEVAISVSLKQTKVFKDISISAENTADNLDVQFVQPNQGQMSITVVGNEEIVRELRTTNFHIRVDTKDLEVGEHRVPIEIEGPDDVDIEGEMKQVTIEIVEK</sequence>
<dbReference type="InterPro" id="IPR012505">
    <property type="entry name" value="YbbR"/>
</dbReference>
<dbReference type="Pfam" id="PF07949">
    <property type="entry name" value="YbbR"/>
    <property type="match status" value="1"/>
</dbReference>
<dbReference type="PANTHER" id="PTHR37804">
    <property type="entry name" value="CDAA REGULATORY PROTEIN CDAR"/>
    <property type="match status" value="1"/>
</dbReference>
<reference evidence="1 2" key="1">
    <citation type="submission" date="2023-10" db="EMBL/GenBank/DDBJ databases">
        <title>Virgibacillus soli CC-YMP-6 genome.</title>
        <authorList>
            <person name="Miliotis G."/>
            <person name="Sengupta P."/>
            <person name="Hameed A."/>
            <person name="Chuvochina M."/>
            <person name="Mcdonagh F."/>
            <person name="Simpson A.C."/>
            <person name="Singh N.K."/>
            <person name="Rekha P.D."/>
            <person name="Raman K."/>
            <person name="Hugenholtz P."/>
            <person name="Venkateswaran K."/>
        </authorList>
    </citation>
    <scope>NUCLEOTIDE SEQUENCE [LARGE SCALE GENOMIC DNA]</scope>
    <source>
        <strain evidence="1 2">CC-YMP-6</strain>
    </source>
</reference>
<dbReference type="InterPro" id="IPR053154">
    <property type="entry name" value="c-di-AMP_regulator"/>
</dbReference>
<organism evidence="1 2">
    <name type="scientific">Paracerasibacillus soli</name>
    <dbReference type="NCBI Taxonomy" id="480284"/>
    <lineage>
        <taxon>Bacteria</taxon>
        <taxon>Bacillati</taxon>
        <taxon>Bacillota</taxon>
        <taxon>Bacilli</taxon>
        <taxon>Bacillales</taxon>
        <taxon>Bacillaceae</taxon>
        <taxon>Paracerasibacillus</taxon>
    </lineage>
</organism>
<dbReference type="EMBL" id="JAWDIQ010000003">
    <property type="protein sequence ID" value="MDY0410252.1"/>
    <property type="molecule type" value="Genomic_DNA"/>
</dbReference>
<dbReference type="Gene3D" id="2.170.120.40">
    <property type="entry name" value="YbbR-like domain"/>
    <property type="match status" value="1"/>
</dbReference>
<accession>A0ABU5CV43</accession>
<keyword evidence="2" id="KW-1185">Reference proteome</keyword>
<evidence type="ECO:0000313" key="2">
    <source>
        <dbReference type="Proteomes" id="UP001275315"/>
    </source>
</evidence>